<sequence>MKGKEDLNQDKNFQDLLVACRSGDLERVESLVRNFATPINRTDFWQCSPLYLACLCGHYNVVKFLLENGARCERKTFEGERCIYGALTPKIRNLLSKYKYSKAVDEIQPYRQFFSQLLERSFDTLSDIIFKLYVSTDLTKTVEIPAHRFVLYARSTLFANNFQTIWRTCKVIEIQEIQIHPSCFLVMLRYLYTGEIGLIPEDLTSNMIQLCNYFHLDNLAELYSVTDMPFTKIVTQERDKIELQKRQQDFTKFFKNVLLGGKKYFYTDSDDEKDYKNSLKTNNIQNGINEEPKFIGIQQFAQHDTCIRVEDEYFPCHKAIITGRSEYFNAMFNGPFAKAQHIVTVSDLNPGIFALMLEFIYTDKCDIPESVAYEVLIKADMYLLDKLKSLASIVLTSSLEPLEDIYVLRRTAVDLNIDRLEQWCSRWFAEHLNEVLEDQRFLDLIYESAHSIQKRQETDTIPFVDDLRYWLSKKYSVFEGDIDKKSGRVDDEDITAWEAEYNSTLEKIDQILLNLNLDA</sequence>
<dbReference type="Gene3D" id="1.25.40.20">
    <property type="entry name" value="Ankyrin repeat-containing domain"/>
    <property type="match status" value="1"/>
</dbReference>
<dbReference type="GO" id="GO:0005737">
    <property type="term" value="C:cytoplasm"/>
    <property type="evidence" value="ECO:0007669"/>
    <property type="project" value="TreeGrafter"/>
</dbReference>
<dbReference type="PROSITE" id="PS50088">
    <property type="entry name" value="ANK_REPEAT"/>
    <property type="match status" value="1"/>
</dbReference>
<feature type="domain" description="BTB" evidence="4">
    <location>
        <begin position="126"/>
        <end position="200"/>
    </location>
</feature>
<feature type="domain" description="BTB" evidence="4">
    <location>
        <begin position="303"/>
        <end position="369"/>
    </location>
</feature>
<dbReference type="SUPFAM" id="SSF54695">
    <property type="entry name" value="POZ domain"/>
    <property type="match status" value="2"/>
</dbReference>
<gene>
    <name evidence="5" type="ORF">C1645_699428</name>
</gene>
<evidence type="ECO:0000313" key="5">
    <source>
        <dbReference type="EMBL" id="RIA83486.1"/>
    </source>
</evidence>
<evidence type="ECO:0000313" key="6">
    <source>
        <dbReference type="Proteomes" id="UP000265703"/>
    </source>
</evidence>
<dbReference type="Proteomes" id="UP000265703">
    <property type="component" value="Unassembled WGS sequence"/>
</dbReference>
<evidence type="ECO:0000256" key="3">
    <source>
        <dbReference type="PROSITE-ProRule" id="PRU00023"/>
    </source>
</evidence>
<name>A0A397SFJ7_9GLOM</name>
<dbReference type="Gene3D" id="3.30.710.10">
    <property type="entry name" value="Potassium Channel Kv1.1, Chain A"/>
    <property type="match status" value="2"/>
</dbReference>
<dbReference type="STRING" id="658196.A0A397SFJ7"/>
<dbReference type="PROSITE" id="PS50297">
    <property type="entry name" value="ANK_REP_REGION"/>
    <property type="match status" value="1"/>
</dbReference>
<dbReference type="InterPro" id="IPR036770">
    <property type="entry name" value="Ankyrin_rpt-contain_sf"/>
</dbReference>
<dbReference type="InterPro" id="IPR011333">
    <property type="entry name" value="SKP1/BTB/POZ_sf"/>
</dbReference>
<protein>
    <recommendedName>
        <fullName evidence="4">BTB domain-containing protein</fullName>
    </recommendedName>
</protein>
<dbReference type="CDD" id="cd18296">
    <property type="entry name" value="BTB2_POZ_ABTB1_BPOZ1"/>
    <property type="match status" value="1"/>
</dbReference>
<organism evidence="5 6">
    <name type="scientific">Glomus cerebriforme</name>
    <dbReference type="NCBI Taxonomy" id="658196"/>
    <lineage>
        <taxon>Eukaryota</taxon>
        <taxon>Fungi</taxon>
        <taxon>Fungi incertae sedis</taxon>
        <taxon>Mucoromycota</taxon>
        <taxon>Glomeromycotina</taxon>
        <taxon>Glomeromycetes</taxon>
        <taxon>Glomerales</taxon>
        <taxon>Glomeraceae</taxon>
        <taxon>Glomus</taxon>
    </lineage>
</organism>
<feature type="repeat" description="ANK" evidence="3">
    <location>
        <begin position="48"/>
        <end position="77"/>
    </location>
</feature>
<keyword evidence="6" id="KW-1185">Reference proteome</keyword>
<dbReference type="GO" id="GO:0000151">
    <property type="term" value="C:ubiquitin ligase complex"/>
    <property type="evidence" value="ECO:0007669"/>
    <property type="project" value="TreeGrafter"/>
</dbReference>
<comment type="caution">
    <text evidence="5">The sequence shown here is derived from an EMBL/GenBank/DDBJ whole genome shotgun (WGS) entry which is preliminary data.</text>
</comment>
<reference evidence="5 6" key="1">
    <citation type="submission" date="2018-06" db="EMBL/GenBank/DDBJ databases">
        <title>Comparative genomics reveals the genomic features of Rhizophagus irregularis, R. cerebriforme, R. diaphanum and Gigaspora rosea, and their symbiotic lifestyle signature.</title>
        <authorList>
            <person name="Morin E."/>
            <person name="San Clemente H."/>
            <person name="Chen E.C.H."/>
            <person name="De La Providencia I."/>
            <person name="Hainaut M."/>
            <person name="Kuo A."/>
            <person name="Kohler A."/>
            <person name="Murat C."/>
            <person name="Tang N."/>
            <person name="Roy S."/>
            <person name="Loubradou J."/>
            <person name="Henrissat B."/>
            <person name="Grigoriev I.V."/>
            <person name="Corradi N."/>
            <person name="Roux C."/>
            <person name="Martin F.M."/>
        </authorList>
    </citation>
    <scope>NUCLEOTIDE SEQUENCE [LARGE SCALE GENOMIC DNA]</scope>
    <source>
        <strain evidence="5 6">DAOM 227022</strain>
    </source>
</reference>
<dbReference type="InterPro" id="IPR002110">
    <property type="entry name" value="Ankyrin_rpt"/>
</dbReference>
<keyword evidence="2 3" id="KW-0040">ANK repeat</keyword>
<dbReference type="InterPro" id="IPR000210">
    <property type="entry name" value="BTB/POZ_dom"/>
</dbReference>
<dbReference type="PANTHER" id="PTHR46231">
    <property type="entry name" value="ANKYRIN REPEAT AND BTB/POZ DOMAIN-CONTAINING PROTEIN 1"/>
    <property type="match status" value="1"/>
</dbReference>
<dbReference type="Pfam" id="PF00651">
    <property type="entry name" value="BTB"/>
    <property type="match status" value="2"/>
</dbReference>
<dbReference type="AlphaFoldDB" id="A0A397SFJ7"/>
<dbReference type="PROSITE" id="PS50097">
    <property type="entry name" value="BTB"/>
    <property type="match status" value="2"/>
</dbReference>
<dbReference type="SMART" id="SM00225">
    <property type="entry name" value="BTB"/>
    <property type="match status" value="2"/>
</dbReference>
<dbReference type="PANTHER" id="PTHR46231:SF1">
    <property type="entry name" value="ANKYRIN REPEAT AND BTB_POZ DOMAIN-CONTAINING PROTEIN 1"/>
    <property type="match status" value="1"/>
</dbReference>
<dbReference type="SUPFAM" id="SSF48403">
    <property type="entry name" value="Ankyrin repeat"/>
    <property type="match status" value="1"/>
</dbReference>
<accession>A0A397SFJ7</accession>
<dbReference type="SMART" id="SM00248">
    <property type="entry name" value="ANK"/>
    <property type="match status" value="2"/>
</dbReference>
<dbReference type="Pfam" id="PF12796">
    <property type="entry name" value="Ank_2"/>
    <property type="match status" value="1"/>
</dbReference>
<dbReference type="InterPro" id="IPR044515">
    <property type="entry name" value="ABTB1"/>
</dbReference>
<evidence type="ECO:0000256" key="1">
    <source>
        <dbReference type="ARBA" id="ARBA00022737"/>
    </source>
</evidence>
<dbReference type="OrthoDB" id="684045at2759"/>
<evidence type="ECO:0000259" key="4">
    <source>
        <dbReference type="PROSITE" id="PS50097"/>
    </source>
</evidence>
<dbReference type="CDD" id="cd18497">
    <property type="entry name" value="BACK_ABTB1_BPOZ"/>
    <property type="match status" value="1"/>
</dbReference>
<evidence type="ECO:0000256" key="2">
    <source>
        <dbReference type="ARBA" id="ARBA00023043"/>
    </source>
</evidence>
<keyword evidence="1" id="KW-0677">Repeat</keyword>
<dbReference type="EMBL" id="QKYT01000568">
    <property type="protein sequence ID" value="RIA83486.1"/>
    <property type="molecule type" value="Genomic_DNA"/>
</dbReference>
<proteinExistence type="predicted"/>